<dbReference type="Gene3D" id="3.30.70.270">
    <property type="match status" value="1"/>
</dbReference>
<dbReference type="PANTHER" id="PTHR46663">
    <property type="entry name" value="DIGUANYLATE CYCLASE DGCT-RELATED"/>
    <property type="match status" value="1"/>
</dbReference>
<dbReference type="InterPro" id="IPR043128">
    <property type="entry name" value="Rev_trsase/Diguanyl_cyclase"/>
</dbReference>
<protein>
    <recommendedName>
        <fullName evidence="1">GGDEF domain-containing protein</fullName>
    </recommendedName>
</protein>
<keyword evidence="3" id="KW-1185">Reference proteome</keyword>
<dbReference type="PROSITE" id="PS50887">
    <property type="entry name" value="GGDEF"/>
    <property type="match status" value="1"/>
</dbReference>
<name>A0A1B9QVA0_9VIBR</name>
<dbReference type="EMBL" id="MAJZ01000876">
    <property type="protein sequence ID" value="OCH72807.1"/>
    <property type="molecule type" value="Genomic_DNA"/>
</dbReference>
<feature type="domain" description="GGDEF" evidence="1">
    <location>
        <begin position="8"/>
        <end position="138"/>
    </location>
</feature>
<accession>A0A1B9QVA0</accession>
<reference evidence="3" key="1">
    <citation type="submission" date="2016-06" db="EMBL/GenBank/DDBJ databases">
        <authorList>
            <person name="Hehemann J.-H."/>
            <person name="Arevalo P."/>
            <person name="Datta M.S."/>
            <person name="Polz M.F."/>
        </authorList>
    </citation>
    <scope>NUCLEOTIDE SEQUENCE [LARGE SCALE GENOMIC DNA]</scope>
    <source>
        <strain evidence="3">9CSC122</strain>
    </source>
</reference>
<dbReference type="InterPro" id="IPR000160">
    <property type="entry name" value="GGDEF_dom"/>
</dbReference>
<dbReference type="AlphaFoldDB" id="A0A1B9QVA0"/>
<dbReference type="NCBIfam" id="TIGR00254">
    <property type="entry name" value="GGDEF"/>
    <property type="match status" value="1"/>
</dbReference>
<organism evidence="2 3">
    <name type="scientific">Vibrio genomosp. F10</name>
    <dbReference type="NCBI Taxonomy" id="723171"/>
    <lineage>
        <taxon>Bacteria</taxon>
        <taxon>Pseudomonadati</taxon>
        <taxon>Pseudomonadota</taxon>
        <taxon>Gammaproteobacteria</taxon>
        <taxon>Vibrionales</taxon>
        <taxon>Vibrionaceae</taxon>
        <taxon>Vibrio</taxon>
    </lineage>
</organism>
<dbReference type="CDD" id="cd01949">
    <property type="entry name" value="GGDEF"/>
    <property type="match status" value="1"/>
</dbReference>
<dbReference type="SMART" id="SM00267">
    <property type="entry name" value="GGDEF"/>
    <property type="match status" value="1"/>
</dbReference>
<dbReference type="InterPro" id="IPR052163">
    <property type="entry name" value="DGC-Regulatory_Protein"/>
</dbReference>
<evidence type="ECO:0000313" key="2">
    <source>
        <dbReference type="EMBL" id="OCH72807.1"/>
    </source>
</evidence>
<evidence type="ECO:0000313" key="3">
    <source>
        <dbReference type="Proteomes" id="UP000093173"/>
    </source>
</evidence>
<dbReference type="PANTHER" id="PTHR46663:SF2">
    <property type="entry name" value="GGDEF DOMAIN-CONTAINING PROTEIN"/>
    <property type="match status" value="1"/>
</dbReference>
<dbReference type="Proteomes" id="UP000093173">
    <property type="component" value="Unassembled WGS sequence"/>
</dbReference>
<dbReference type="SUPFAM" id="SSF55073">
    <property type="entry name" value="Nucleotide cyclase"/>
    <property type="match status" value="1"/>
</dbReference>
<dbReference type="InterPro" id="IPR029787">
    <property type="entry name" value="Nucleotide_cyclase"/>
</dbReference>
<gene>
    <name evidence="2" type="ORF">A6E14_15310</name>
</gene>
<comment type="caution">
    <text evidence="2">The sequence shown here is derived from an EMBL/GenBank/DDBJ whole genome shotgun (WGS) entry which is preliminary data.</text>
</comment>
<sequence length="138" mass="15591">MSRNDNTVHFTILNMDLDKFKDINDSLGHEAGDAVLKYIASLLTHSLRSTDFVSRVGGDEFIVILQRLTIPNDVQKVIEKIKINVKQNAFQWKGQETPLSLSIGYCSYSGNPDPTVINDLLSKADKNMYKEKRNDKST</sequence>
<proteinExistence type="predicted"/>
<dbReference type="Pfam" id="PF00990">
    <property type="entry name" value="GGDEF"/>
    <property type="match status" value="1"/>
</dbReference>
<evidence type="ECO:0000259" key="1">
    <source>
        <dbReference type="PROSITE" id="PS50887"/>
    </source>
</evidence>